<comment type="caution">
    <text evidence="5">The sequence shown here is derived from an EMBL/GenBank/DDBJ whole genome shotgun (WGS) entry which is preliminary data.</text>
</comment>
<accession>A0ABQ6CL16</accession>
<comment type="similarity">
    <text evidence="2">Belongs to the bacterial solute-binding protein 1 family.</text>
</comment>
<dbReference type="SUPFAM" id="SSF53850">
    <property type="entry name" value="Periplasmic binding protein-like II"/>
    <property type="match status" value="1"/>
</dbReference>
<evidence type="ECO:0000313" key="6">
    <source>
        <dbReference type="Proteomes" id="UP001156882"/>
    </source>
</evidence>
<name>A0ABQ6CL16_9HYPH</name>
<gene>
    <name evidence="5" type="ORF">GCM10007874_34510</name>
</gene>
<evidence type="ECO:0000256" key="4">
    <source>
        <dbReference type="SAM" id="SignalP"/>
    </source>
</evidence>
<keyword evidence="4" id="KW-0732">Signal</keyword>
<organism evidence="5 6">
    <name type="scientific">Labrys miyagiensis</name>
    <dbReference type="NCBI Taxonomy" id="346912"/>
    <lineage>
        <taxon>Bacteria</taxon>
        <taxon>Pseudomonadati</taxon>
        <taxon>Pseudomonadota</taxon>
        <taxon>Alphaproteobacteria</taxon>
        <taxon>Hyphomicrobiales</taxon>
        <taxon>Xanthobacteraceae</taxon>
        <taxon>Labrys</taxon>
    </lineage>
</organism>
<dbReference type="EMBL" id="BSPC01000028">
    <property type="protein sequence ID" value="GLS20434.1"/>
    <property type="molecule type" value="Genomic_DNA"/>
</dbReference>
<dbReference type="Proteomes" id="UP001156882">
    <property type="component" value="Unassembled WGS sequence"/>
</dbReference>
<dbReference type="Pfam" id="PF13416">
    <property type="entry name" value="SBP_bac_8"/>
    <property type="match status" value="1"/>
</dbReference>
<feature type="chain" id="PRO_5046653671" description="Extracellular solute-binding protein" evidence="4">
    <location>
        <begin position="22"/>
        <end position="431"/>
    </location>
</feature>
<dbReference type="InterPro" id="IPR006059">
    <property type="entry name" value="SBP"/>
</dbReference>
<dbReference type="PANTHER" id="PTHR43649:SF14">
    <property type="entry name" value="BLR3389 PROTEIN"/>
    <property type="match status" value="1"/>
</dbReference>
<proteinExistence type="inferred from homology"/>
<reference evidence="6" key="1">
    <citation type="journal article" date="2019" name="Int. J. Syst. Evol. Microbiol.">
        <title>The Global Catalogue of Microorganisms (GCM) 10K type strain sequencing project: providing services to taxonomists for standard genome sequencing and annotation.</title>
        <authorList>
            <consortium name="The Broad Institute Genomics Platform"/>
            <consortium name="The Broad Institute Genome Sequencing Center for Infectious Disease"/>
            <person name="Wu L."/>
            <person name="Ma J."/>
        </authorList>
    </citation>
    <scope>NUCLEOTIDE SEQUENCE [LARGE SCALE GENOMIC DNA]</scope>
    <source>
        <strain evidence="6">NBRC 101365</strain>
    </source>
</reference>
<sequence>MLKRLLLAGIAAVGLAVSVNAADAETIRIAEHRQARIDALKAVVPDIEKKYGVTIEIVEYPAPEKDYLTKLLTELRAGNAPDLFTAPRGQDVADMVAAGYLAPVADQVKAWDGYNQLFDVAKQLINRKDGQIYVLPPMLSVQQLYYRRDVMEKAGISTAQPKNWAELLDRAREIKAKTGAYGLLFPAGVAWGGGAFGEGFQMLLAGSSTPQIANDDDTLNLSSQGVKDSLGFYADLINNDLMPVQPLLGPEPWVTPKYQMFPAGKLVATTCGSWCYVYDWGPESKHGVPDVTKNVGTWTVPGKDGGEHVIVDLESPWGVNAQSADPDLAKKILIELGSVKAEVALAQQLGNIPARKDAGSDPDFQKLTALVPVFNAVDTGTFLKTAPGFSAVSEGIARATEALLRKETDAAGAQKILVDYVKETLGDEMVK</sequence>
<dbReference type="PANTHER" id="PTHR43649">
    <property type="entry name" value="ARABINOSE-BINDING PROTEIN-RELATED"/>
    <property type="match status" value="1"/>
</dbReference>
<protein>
    <recommendedName>
        <fullName evidence="7">Extracellular solute-binding protein</fullName>
    </recommendedName>
</protein>
<evidence type="ECO:0000313" key="5">
    <source>
        <dbReference type="EMBL" id="GLS20434.1"/>
    </source>
</evidence>
<evidence type="ECO:0000256" key="1">
    <source>
        <dbReference type="ARBA" id="ARBA00004418"/>
    </source>
</evidence>
<evidence type="ECO:0000256" key="2">
    <source>
        <dbReference type="ARBA" id="ARBA00008520"/>
    </source>
</evidence>
<keyword evidence="3" id="KW-0574">Periplasm</keyword>
<dbReference type="Gene3D" id="3.40.190.10">
    <property type="entry name" value="Periplasmic binding protein-like II"/>
    <property type="match status" value="1"/>
</dbReference>
<dbReference type="InterPro" id="IPR050490">
    <property type="entry name" value="Bact_solute-bd_prot1"/>
</dbReference>
<keyword evidence="6" id="KW-1185">Reference proteome</keyword>
<evidence type="ECO:0000256" key="3">
    <source>
        <dbReference type="ARBA" id="ARBA00022764"/>
    </source>
</evidence>
<comment type="subcellular location">
    <subcellularLocation>
        <location evidence="1">Periplasm</location>
    </subcellularLocation>
</comment>
<feature type="signal peptide" evidence="4">
    <location>
        <begin position="1"/>
        <end position="21"/>
    </location>
</feature>
<evidence type="ECO:0008006" key="7">
    <source>
        <dbReference type="Google" id="ProtNLM"/>
    </source>
</evidence>